<name>A0AAN7RVL1_MYCAM</name>
<keyword evidence="2" id="KW-1185">Reference proteome</keyword>
<dbReference type="EMBL" id="JAUNZN010000007">
    <property type="protein sequence ID" value="KAK4818195.1"/>
    <property type="molecule type" value="Genomic_DNA"/>
</dbReference>
<dbReference type="Proteomes" id="UP001333110">
    <property type="component" value="Unassembled WGS sequence"/>
</dbReference>
<gene>
    <name evidence="1" type="ORF">QYF61_008579</name>
</gene>
<evidence type="ECO:0008006" key="3">
    <source>
        <dbReference type="Google" id="ProtNLM"/>
    </source>
</evidence>
<evidence type="ECO:0000313" key="2">
    <source>
        <dbReference type="Proteomes" id="UP001333110"/>
    </source>
</evidence>
<protein>
    <recommendedName>
        <fullName evidence="3">Reverse transcriptase domain-containing protein</fullName>
    </recommendedName>
</protein>
<sequence length="370" mass="41245">MGLQHWWIRQERLPLSTCTCAKHLILSCTTSLSLKWRHGFDKWNTRCIKNWLDGWLKQLWSTAQCLVTSGIPQGSVLVPVLFSIFVRDTDSGIECTFSKFVEDTKLSGVVHGQGLFIRECSDRTRANSFKLKEERVVRHWDRLPREVVDAPSMEVFKARLDGALNSLAYKFRTSCPANYMNKETAVSSCPITCYLGQDTNPHLSTTSFQAAGGNDKVSPEPPFLQAKQPQFPQPLLIRLICCPSLDALQHLNVSLVVRGPKLNTVLEGDNHFPSPAGHTVPDTSQDAIGLLDHLGTLLAHIQPAIDQHSQALLCWSAFQPLFPKPIALHGVVVTQVQDPTLSLVEPHTIGLSPLIQPVQIPLRTFLPSRR</sequence>
<accession>A0AAN7RVL1</accession>
<dbReference type="AlphaFoldDB" id="A0AAN7RVL1"/>
<evidence type="ECO:0000313" key="1">
    <source>
        <dbReference type="EMBL" id="KAK4818195.1"/>
    </source>
</evidence>
<comment type="caution">
    <text evidence="1">The sequence shown here is derived from an EMBL/GenBank/DDBJ whole genome shotgun (WGS) entry which is preliminary data.</text>
</comment>
<dbReference type="PANTHER" id="PTHR33332">
    <property type="entry name" value="REVERSE TRANSCRIPTASE DOMAIN-CONTAINING PROTEIN"/>
    <property type="match status" value="1"/>
</dbReference>
<proteinExistence type="predicted"/>
<reference evidence="1 2" key="1">
    <citation type="journal article" date="2023" name="J. Hered.">
        <title>Chromosome-level genome of the wood stork (Mycteria americana) provides insight into avian chromosome evolution.</title>
        <authorList>
            <person name="Flamio R. Jr."/>
            <person name="Ramstad K.M."/>
        </authorList>
    </citation>
    <scope>NUCLEOTIDE SEQUENCE [LARGE SCALE GENOMIC DNA]</scope>
    <source>
        <strain evidence="1">JAX WOST 10</strain>
    </source>
</reference>
<organism evidence="1 2">
    <name type="scientific">Mycteria americana</name>
    <name type="common">Wood stork</name>
    <dbReference type="NCBI Taxonomy" id="33587"/>
    <lineage>
        <taxon>Eukaryota</taxon>
        <taxon>Metazoa</taxon>
        <taxon>Chordata</taxon>
        <taxon>Craniata</taxon>
        <taxon>Vertebrata</taxon>
        <taxon>Euteleostomi</taxon>
        <taxon>Archelosauria</taxon>
        <taxon>Archosauria</taxon>
        <taxon>Dinosauria</taxon>
        <taxon>Saurischia</taxon>
        <taxon>Theropoda</taxon>
        <taxon>Coelurosauria</taxon>
        <taxon>Aves</taxon>
        <taxon>Neognathae</taxon>
        <taxon>Neoaves</taxon>
        <taxon>Aequornithes</taxon>
        <taxon>Ciconiiformes</taxon>
        <taxon>Ciconiidae</taxon>
        <taxon>Mycteria</taxon>
    </lineage>
</organism>